<keyword evidence="3 5" id="KW-1133">Transmembrane helix</keyword>
<evidence type="ECO:0000256" key="4">
    <source>
        <dbReference type="ARBA" id="ARBA00023136"/>
    </source>
</evidence>
<dbReference type="RefSeq" id="WP_244709362.1">
    <property type="nucleotide sequence ID" value="NZ_CP095073.1"/>
</dbReference>
<evidence type="ECO:0000256" key="1">
    <source>
        <dbReference type="ARBA" id="ARBA00004141"/>
    </source>
</evidence>
<comment type="subcellular location">
    <subcellularLocation>
        <location evidence="1">Membrane</location>
        <topology evidence="1">Multi-pass membrane protein</topology>
    </subcellularLocation>
</comment>
<reference evidence="6 7" key="1">
    <citation type="submission" date="2022-04" db="EMBL/GenBank/DDBJ databases">
        <title>Halobacillus sp. isolated from saltern.</title>
        <authorList>
            <person name="Won M."/>
            <person name="Lee C.-M."/>
            <person name="Woen H.-Y."/>
            <person name="Kwon S.-W."/>
        </authorList>
    </citation>
    <scope>NUCLEOTIDE SEQUENCE [LARGE SCALE GENOMIC DNA]</scope>
    <source>
        <strain evidence="6 7">SSBR10-3</strain>
    </source>
</reference>
<feature type="transmembrane region" description="Helical" evidence="5">
    <location>
        <begin position="114"/>
        <end position="133"/>
    </location>
</feature>
<sequence>MKLINRKPSKTLYELFMVCLAGLSVATIWKNTNYDGYIVWTTWTIFFIDFLYRFFKSKNKWTFVKKNPFIVIAAIPLDAVFQFARFARILHLLRLKSITRYYTKPFIRFLRKQHLSLVASFTFFLVFLLIIPLKLMEENLNSYHEAWKCAVTSLTFFGRTGFEPETAGGQIIIVIFSILGVVIHGLIISTTIDYLFRAPAAQQFIQKFKNIFSS</sequence>
<dbReference type="Gene3D" id="1.10.287.70">
    <property type="match status" value="1"/>
</dbReference>
<keyword evidence="2 5" id="KW-0812">Transmembrane</keyword>
<evidence type="ECO:0000256" key="3">
    <source>
        <dbReference type="ARBA" id="ARBA00022989"/>
    </source>
</evidence>
<dbReference type="EMBL" id="CP095073">
    <property type="protein sequence ID" value="UOQ43860.1"/>
    <property type="molecule type" value="Genomic_DNA"/>
</dbReference>
<evidence type="ECO:0000256" key="2">
    <source>
        <dbReference type="ARBA" id="ARBA00022692"/>
    </source>
</evidence>
<evidence type="ECO:0000313" key="7">
    <source>
        <dbReference type="Proteomes" id="UP000831787"/>
    </source>
</evidence>
<feature type="transmembrane region" description="Helical" evidence="5">
    <location>
        <begin position="171"/>
        <end position="196"/>
    </location>
</feature>
<evidence type="ECO:0008006" key="8">
    <source>
        <dbReference type="Google" id="ProtNLM"/>
    </source>
</evidence>
<feature type="transmembrane region" description="Helical" evidence="5">
    <location>
        <begin position="12"/>
        <end position="31"/>
    </location>
</feature>
<dbReference type="Gene3D" id="1.20.120.350">
    <property type="entry name" value="Voltage-gated potassium channels. Chain C"/>
    <property type="match status" value="1"/>
</dbReference>
<feature type="transmembrane region" description="Helical" evidence="5">
    <location>
        <begin position="37"/>
        <end position="55"/>
    </location>
</feature>
<keyword evidence="4 5" id="KW-0472">Membrane</keyword>
<dbReference type="Proteomes" id="UP000831787">
    <property type="component" value="Chromosome"/>
</dbReference>
<name>A0ABY4EHF0_9BACI</name>
<organism evidence="6 7">
    <name type="scientific">Halobacillus salinarum</name>
    <dbReference type="NCBI Taxonomy" id="2932257"/>
    <lineage>
        <taxon>Bacteria</taxon>
        <taxon>Bacillati</taxon>
        <taxon>Bacillota</taxon>
        <taxon>Bacilli</taxon>
        <taxon>Bacillales</taxon>
        <taxon>Bacillaceae</taxon>
        <taxon>Halobacillus</taxon>
    </lineage>
</organism>
<proteinExistence type="predicted"/>
<accession>A0ABY4EHF0</accession>
<evidence type="ECO:0000313" key="6">
    <source>
        <dbReference type="EMBL" id="UOQ43860.1"/>
    </source>
</evidence>
<dbReference type="SUPFAM" id="SSF81324">
    <property type="entry name" value="Voltage-gated potassium channels"/>
    <property type="match status" value="1"/>
</dbReference>
<evidence type="ECO:0000256" key="5">
    <source>
        <dbReference type="SAM" id="Phobius"/>
    </source>
</evidence>
<keyword evidence="7" id="KW-1185">Reference proteome</keyword>
<dbReference type="InterPro" id="IPR027359">
    <property type="entry name" value="Volt_channel_dom_sf"/>
</dbReference>
<gene>
    <name evidence="6" type="ORF">MUN89_18590</name>
</gene>
<protein>
    <recommendedName>
        <fullName evidence="8">Voltage-gated potassium channel</fullName>
    </recommendedName>
</protein>